<dbReference type="HOGENOM" id="CLU_041217_21_3_1"/>
<dbReference type="GO" id="GO:0030496">
    <property type="term" value="C:midbody"/>
    <property type="evidence" value="ECO:0007669"/>
    <property type="project" value="UniProtKB-SubCell"/>
</dbReference>
<dbReference type="Pfam" id="PF00071">
    <property type="entry name" value="Ras"/>
    <property type="match status" value="1"/>
</dbReference>
<evidence type="ECO:0000256" key="8">
    <source>
        <dbReference type="ARBA" id="ARBA00023134"/>
    </source>
</evidence>
<evidence type="ECO:0000256" key="3">
    <source>
        <dbReference type="ARBA" id="ARBA00008112"/>
    </source>
</evidence>
<dbReference type="GO" id="GO:0009653">
    <property type="term" value="P:anatomical structure morphogenesis"/>
    <property type="evidence" value="ECO:0007669"/>
    <property type="project" value="UniProtKB-ARBA"/>
</dbReference>
<evidence type="ECO:0000313" key="13">
    <source>
        <dbReference type="Proteomes" id="UP000005207"/>
    </source>
</evidence>
<dbReference type="PROSITE" id="PS51420">
    <property type="entry name" value="RHO"/>
    <property type="match status" value="1"/>
</dbReference>
<dbReference type="AlphaFoldDB" id="I3KJN2"/>
<keyword evidence="11" id="KW-0636">Prenylation</keyword>
<dbReference type="SMART" id="SM00174">
    <property type="entry name" value="RHO"/>
    <property type="match status" value="1"/>
</dbReference>
<evidence type="ECO:0000256" key="2">
    <source>
        <dbReference type="ARBA" id="ARBA00004342"/>
    </source>
</evidence>
<evidence type="ECO:0000256" key="9">
    <source>
        <dbReference type="ARBA" id="ARBA00023136"/>
    </source>
</evidence>
<dbReference type="InterPro" id="IPR005225">
    <property type="entry name" value="Small_GTP-bd"/>
</dbReference>
<keyword evidence="13" id="KW-1185">Reference proteome</keyword>
<dbReference type="GeneTree" id="ENSGT00940000153675"/>
<dbReference type="PROSITE" id="PS51421">
    <property type="entry name" value="RAS"/>
    <property type="match status" value="1"/>
</dbReference>
<evidence type="ECO:0000256" key="5">
    <source>
        <dbReference type="ARBA" id="ARBA00022475"/>
    </source>
</evidence>
<dbReference type="GO" id="GO:0005525">
    <property type="term" value="F:GTP binding"/>
    <property type="evidence" value="ECO:0007669"/>
    <property type="project" value="UniProtKB-KW"/>
</dbReference>
<keyword evidence="8" id="KW-0342">GTP-binding</keyword>
<dbReference type="PRINTS" id="PR00449">
    <property type="entry name" value="RASTRNSFRMNG"/>
</dbReference>
<keyword evidence="6" id="KW-0488">Methylation</keyword>
<name>I3KJN2_ORENI</name>
<comment type="similarity">
    <text evidence="3">Belongs to the small GTPase superfamily. Rho family. CDC42 subfamily.</text>
</comment>
<dbReference type="GO" id="GO:0051130">
    <property type="term" value="P:positive regulation of cellular component organization"/>
    <property type="evidence" value="ECO:0007669"/>
    <property type="project" value="UniProtKB-ARBA"/>
</dbReference>
<keyword evidence="7" id="KW-0547">Nucleotide-binding</keyword>
<dbReference type="PROSITE" id="PS51419">
    <property type="entry name" value="RAB"/>
    <property type="match status" value="1"/>
</dbReference>
<dbReference type="Ensembl" id="ENSONIT00000021346.2">
    <property type="protein sequence ID" value="ENSONIP00000021327.2"/>
    <property type="gene ID" value="ENSONIG00000032247.1"/>
</dbReference>
<comment type="subcellular location">
    <subcellularLocation>
        <location evidence="2">Cell membrane</location>
        <topology evidence="2">Lipid-anchor</topology>
        <orientation evidence="2">Cytoplasmic side</orientation>
    </subcellularLocation>
    <subcellularLocation>
        <location evidence="1">Midbody</location>
    </subcellularLocation>
</comment>
<dbReference type="InterPro" id="IPR001806">
    <property type="entry name" value="Small_GTPase"/>
</dbReference>
<dbReference type="PANTHER" id="PTHR24072">
    <property type="entry name" value="RHO FAMILY GTPASE"/>
    <property type="match status" value="1"/>
</dbReference>
<evidence type="ECO:0000256" key="11">
    <source>
        <dbReference type="ARBA" id="ARBA00023289"/>
    </source>
</evidence>
<gene>
    <name evidence="12" type="primary">LOC106096466</name>
</gene>
<keyword evidence="10" id="KW-0449">Lipoprotein</keyword>
<organism evidence="12 13">
    <name type="scientific">Oreochromis niloticus</name>
    <name type="common">Nile tilapia</name>
    <name type="synonym">Tilapia nilotica</name>
    <dbReference type="NCBI Taxonomy" id="8128"/>
    <lineage>
        <taxon>Eukaryota</taxon>
        <taxon>Metazoa</taxon>
        <taxon>Chordata</taxon>
        <taxon>Craniata</taxon>
        <taxon>Vertebrata</taxon>
        <taxon>Euteleostomi</taxon>
        <taxon>Actinopterygii</taxon>
        <taxon>Neopterygii</taxon>
        <taxon>Teleostei</taxon>
        <taxon>Neoteleostei</taxon>
        <taxon>Acanthomorphata</taxon>
        <taxon>Ovalentaria</taxon>
        <taxon>Cichlomorphae</taxon>
        <taxon>Cichliformes</taxon>
        <taxon>Cichlidae</taxon>
        <taxon>African cichlids</taxon>
        <taxon>Pseudocrenilabrinae</taxon>
        <taxon>Oreochromini</taxon>
        <taxon>Oreochromis</taxon>
    </lineage>
</organism>
<proteinExistence type="inferred from homology"/>
<dbReference type="InterPro" id="IPR003578">
    <property type="entry name" value="Small_GTPase_Rho"/>
</dbReference>
<reference evidence="12" key="3">
    <citation type="submission" date="2025-09" db="UniProtKB">
        <authorList>
            <consortium name="Ensembl"/>
        </authorList>
    </citation>
    <scope>IDENTIFICATION</scope>
</reference>
<sequence length="175" mass="19613">MQTIKCVVVGDGAVGKTCLLISYTTNKFPSEYVPTVFDNYAVTVMIGGEPYTLGLFDTAGQEDYDRLRPLSYPQTDVFLVCFSVVSPSSFENVREKWVPEIAHHCPEAPFLLVGTMVDLRDDSYTLENLAKSNQQAVTFENGEELARRLKAVKYVECSARTQVQKQKKSAAVFFF</sequence>
<evidence type="ECO:0000256" key="7">
    <source>
        <dbReference type="ARBA" id="ARBA00022741"/>
    </source>
</evidence>
<dbReference type="SMART" id="SM00175">
    <property type="entry name" value="RAB"/>
    <property type="match status" value="1"/>
</dbReference>
<evidence type="ECO:0000256" key="1">
    <source>
        <dbReference type="ARBA" id="ARBA00004214"/>
    </source>
</evidence>
<dbReference type="GO" id="GO:0019901">
    <property type="term" value="F:protein kinase binding"/>
    <property type="evidence" value="ECO:0007669"/>
    <property type="project" value="UniProtKB-ARBA"/>
</dbReference>
<evidence type="ECO:0000256" key="10">
    <source>
        <dbReference type="ARBA" id="ARBA00023288"/>
    </source>
</evidence>
<dbReference type="InterPro" id="IPR027417">
    <property type="entry name" value="P-loop_NTPase"/>
</dbReference>
<dbReference type="GO" id="GO:0007264">
    <property type="term" value="P:small GTPase-mediated signal transduction"/>
    <property type="evidence" value="ECO:0007669"/>
    <property type="project" value="InterPro"/>
</dbReference>
<keyword evidence="5" id="KW-1003">Cell membrane</keyword>
<keyword evidence="9" id="KW-0472">Membrane</keyword>
<reference evidence="12" key="2">
    <citation type="submission" date="2025-08" db="UniProtKB">
        <authorList>
            <consortium name="Ensembl"/>
        </authorList>
    </citation>
    <scope>IDENTIFICATION</scope>
</reference>
<dbReference type="eggNOG" id="KOG0393">
    <property type="taxonomic scope" value="Eukaryota"/>
</dbReference>
<dbReference type="Gene3D" id="3.40.50.300">
    <property type="entry name" value="P-loop containing nucleotide triphosphate hydrolases"/>
    <property type="match status" value="1"/>
</dbReference>
<reference evidence="13" key="1">
    <citation type="submission" date="2012-01" db="EMBL/GenBank/DDBJ databases">
        <title>The Genome Sequence of Oreochromis niloticus (Nile Tilapia).</title>
        <authorList>
            <consortium name="Broad Institute Genome Assembly Team"/>
            <consortium name="Broad Institute Sequencing Platform"/>
            <person name="Di Palma F."/>
            <person name="Johnson J."/>
            <person name="Lander E.S."/>
            <person name="Lindblad-Toh K."/>
        </authorList>
    </citation>
    <scope>NUCLEOTIDE SEQUENCE [LARGE SCALE GENOMIC DNA]</scope>
</reference>
<protein>
    <recommendedName>
        <fullName evidence="4">Cell division control protein 42 homolog</fullName>
    </recommendedName>
</protein>
<dbReference type="Proteomes" id="UP000005207">
    <property type="component" value="Linkage group LG22"/>
</dbReference>
<dbReference type="SUPFAM" id="SSF52540">
    <property type="entry name" value="P-loop containing nucleoside triphosphate hydrolases"/>
    <property type="match status" value="1"/>
</dbReference>
<dbReference type="GO" id="GO:0003924">
    <property type="term" value="F:GTPase activity"/>
    <property type="evidence" value="ECO:0007669"/>
    <property type="project" value="InterPro"/>
</dbReference>
<dbReference type="GO" id="GO:0005886">
    <property type="term" value="C:plasma membrane"/>
    <property type="evidence" value="ECO:0007669"/>
    <property type="project" value="UniProtKB-SubCell"/>
</dbReference>
<dbReference type="GO" id="GO:0005737">
    <property type="term" value="C:cytoplasm"/>
    <property type="evidence" value="ECO:0007669"/>
    <property type="project" value="UniProtKB-ARBA"/>
</dbReference>
<accession>I3KJN2</accession>
<dbReference type="NCBIfam" id="TIGR00231">
    <property type="entry name" value="small_GTP"/>
    <property type="match status" value="1"/>
</dbReference>
<evidence type="ECO:0000313" key="12">
    <source>
        <dbReference type="Ensembl" id="ENSONIP00000021327.2"/>
    </source>
</evidence>
<dbReference type="SMART" id="SM00173">
    <property type="entry name" value="RAS"/>
    <property type="match status" value="1"/>
</dbReference>
<evidence type="ECO:0000256" key="6">
    <source>
        <dbReference type="ARBA" id="ARBA00022481"/>
    </source>
</evidence>
<dbReference type="FunFam" id="3.40.50.300:FF:000167">
    <property type="entry name" value="Cell division control protein 42 homolog"/>
    <property type="match status" value="1"/>
</dbReference>
<evidence type="ECO:0000256" key="4">
    <source>
        <dbReference type="ARBA" id="ARBA00016061"/>
    </source>
</evidence>